<name>A0A6A4TU57_SCOMX</name>
<accession>A0A6A4TU57</accession>
<protein>
    <submittedName>
        <fullName evidence="1">Uncharacterized protein</fullName>
    </submittedName>
</protein>
<proteinExistence type="predicted"/>
<dbReference type="Proteomes" id="UP000438429">
    <property type="component" value="Unassembled WGS sequence"/>
</dbReference>
<evidence type="ECO:0000313" key="2">
    <source>
        <dbReference type="Proteomes" id="UP000438429"/>
    </source>
</evidence>
<dbReference type="AlphaFoldDB" id="A0A6A4TU57"/>
<organism evidence="1 2">
    <name type="scientific">Scophthalmus maximus</name>
    <name type="common">Turbot</name>
    <name type="synonym">Psetta maxima</name>
    <dbReference type="NCBI Taxonomy" id="52904"/>
    <lineage>
        <taxon>Eukaryota</taxon>
        <taxon>Metazoa</taxon>
        <taxon>Chordata</taxon>
        <taxon>Craniata</taxon>
        <taxon>Vertebrata</taxon>
        <taxon>Euteleostomi</taxon>
        <taxon>Actinopterygii</taxon>
        <taxon>Neopterygii</taxon>
        <taxon>Teleostei</taxon>
        <taxon>Neoteleostei</taxon>
        <taxon>Acanthomorphata</taxon>
        <taxon>Carangaria</taxon>
        <taxon>Pleuronectiformes</taxon>
        <taxon>Pleuronectoidei</taxon>
        <taxon>Scophthalmidae</taxon>
        <taxon>Scophthalmus</taxon>
    </lineage>
</organism>
<evidence type="ECO:0000313" key="1">
    <source>
        <dbReference type="EMBL" id="KAF0046221.1"/>
    </source>
</evidence>
<comment type="caution">
    <text evidence="1">The sequence shown here is derived from an EMBL/GenBank/DDBJ whole genome shotgun (WGS) entry which is preliminary data.</text>
</comment>
<gene>
    <name evidence="1" type="ORF">F2P81_002750</name>
</gene>
<dbReference type="EMBL" id="VEVO01000002">
    <property type="protein sequence ID" value="KAF0046221.1"/>
    <property type="molecule type" value="Genomic_DNA"/>
</dbReference>
<reference evidence="1 2" key="1">
    <citation type="submission" date="2019-06" db="EMBL/GenBank/DDBJ databases">
        <title>Draft genomes of female and male turbot (Scophthalmus maximus).</title>
        <authorList>
            <person name="Xu H."/>
            <person name="Xu X.-W."/>
            <person name="Shao C."/>
            <person name="Chen S."/>
        </authorList>
    </citation>
    <scope>NUCLEOTIDE SEQUENCE [LARGE SCALE GENOMIC DNA]</scope>
    <source>
        <strain evidence="1">Ysfricsl-2016a</strain>
        <tissue evidence="1">Blood</tissue>
    </source>
</reference>
<sequence length="186" mass="21026">MGSEHVLPVTPGTALCNLRLLETPDRVGLTQTLIEALVYQRVTLARPRENGARFYLNTTHTLYQCASAPKTEHCYGRLIGMEKQKNKNFNKEYYCRNIRRCKTCGGCRICFDRKISPGTDESLGTYLLHEAPSQTQDASFNEVVSGEHCAAPFSLSVNSSAFVWTSDESRQHNRFPRSFALMKTPR</sequence>